<name>A0A327K711_9BRAD</name>
<accession>A0A327K711</accession>
<dbReference type="EMBL" id="NPEU01000321">
    <property type="protein sequence ID" value="RAI34177.1"/>
    <property type="molecule type" value="Genomic_DNA"/>
</dbReference>
<reference evidence="1 2" key="1">
    <citation type="submission" date="2017-07" db="EMBL/GenBank/DDBJ databases">
        <title>Draft Genome Sequences of Select Purple Nonsulfur Bacteria.</title>
        <authorList>
            <person name="Lasarre B."/>
            <person name="Mckinlay J.B."/>
        </authorList>
    </citation>
    <scope>NUCLEOTIDE SEQUENCE [LARGE SCALE GENOMIC DNA]</scope>
    <source>
        <strain evidence="1 2">DSM 11907</strain>
    </source>
</reference>
<dbReference type="AlphaFoldDB" id="A0A327K711"/>
<evidence type="ECO:0000313" key="2">
    <source>
        <dbReference type="Proteomes" id="UP000248863"/>
    </source>
</evidence>
<dbReference type="RefSeq" id="WP_111359128.1">
    <property type="nucleotide sequence ID" value="NZ_NHSK01000229.1"/>
</dbReference>
<sequence length="102" mass="11609">MLETLQSLTLERVLTPVYDESPRPDDFIVTINQRRVGRVMSSFADGVFRRWYWSIDAARAPEDRGVAMSLDQAKRALAQRLTANAMVGMRPRHAERSFAAGR</sequence>
<comment type="caution">
    <text evidence="1">The sequence shown here is derived from an EMBL/GenBank/DDBJ whole genome shotgun (WGS) entry which is preliminary data.</text>
</comment>
<gene>
    <name evidence="1" type="ORF">CH338_21355</name>
</gene>
<evidence type="ECO:0000313" key="1">
    <source>
        <dbReference type="EMBL" id="RAI34177.1"/>
    </source>
</evidence>
<keyword evidence="2" id="KW-1185">Reference proteome</keyword>
<protein>
    <submittedName>
        <fullName evidence="1">Uncharacterized protein</fullName>
    </submittedName>
</protein>
<organism evidence="1 2">
    <name type="scientific">Rhodoplanes elegans</name>
    <dbReference type="NCBI Taxonomy" id="29408"/>
    <lineage>
        <taxon>Bacteria</taxon>
        <taxon>Pseudomonadati</taxon>
        <taxon>Pseudomonadota</taxon>
        <taxon>Alphaproteobacteria</taxon>
        <taxon>Hyphomicrobiales</taxon>
        <taxon>Nitrobacteraceae</taxon>
        <taxon>Rhodoplanes</taxon>
    </lineage>
</organism>
<dbReference type="Proteomes" id="UP000248863">
    <property type="component" value="Unassembled WGS sequence"/>
</dbReference>
<dbReference type="OrthoDB" id="3332247at2"/>
<proteinExistence type="predicted"/>